<dbReference type="Pfam" id="PF01739">
    <property type="entry name" value="CheR"/>
    <property type="match status" value="1"/>
</dbReference>
<dbReference type="EC" id="2.1.1.80" evidence="2"/>
<keyword evidence="4 7" id="KW-0808">Transferase</keyword>
<keyword evidence="8" id="KW-1185">Reference proteome</keyword>
<dbReference type="SUPFAM" id="SSF47757">
    <property type="entry name" value="Chemotaxis receptor methyltransferase CheR, N-terminal domain"/>
    <property type="match status" value="1"/>
</dbReference>
<dbReference type="Proteomes" id="UP000237381">
    <property type="component" value="Unassembled WGS sequence"/>
</dbReference>
<evidence type="ECO:0000259" key="6">
    <source>
        <dbReference type="PROSITE" id="PS50123"/>
    </source>
</evidence>
<dbReference type="PROSITE" id="PS50123">
    <property type="entry name" value="CHER"/>
    <property type="match status" value="1"/>
</dbReference>
<dbReference type="InterPro" id="IPR036804">
    <property type="entry name" value="CheR_N_sf"/>
</dbReference>
<dbReference type="InterPro" id="IPR029063">
    <property type="entry name" value="SAM-dependent_MTases_sf"/>
</dbReference>
<dbReference type="PANTHER" id="PTHR24422">
    <property type="entry name" value="CHEMOTAXIS PROTEIN METHYLTRANSFERASE"/>
    <property type="match status" value="1"/>
</dbReference>
<evidence type="ECO:0000256" key="2">
    <source>
        <dbReference type="ARBA" id="ARBA00012534"/>
    </source>
</evidence>
<evidence type="ECO:0000313" key="7">
    <source>
        <dbReference type="EMBL" id="POR54588.1"/>
    </source>
</evidence>
<dbReference type="Gene3D" id="3.40.50.150">
    <property type="entry name" value="Vaccinia Virus protein VP39"/>
    <property type="match status" value="1"/>
</dbReference>
<proteinExistence type="predicted"/>
<evidence type="ECO:0000256" key="5">
    <source>
        <dbReference type="ARBA" id="ARBA00022691"/>
    </source>
</evidence>
<dbReference type="PANTHER" id="PTHR24422:SF26">
    <property type="entry name" value="CHEMOTAXIS PROTEIN METHYLTRANSFERASE"/>
    <property type="match status" value="1"/>
</dbReference>
<feature type="domain" description="CheR-type methyltransferase" evidence="6">
    <location>
        <begin position="19"/>
        <end position="274"/>
    </location>
</feature>
<comment type="caution">
    <text evidence="7">The sequence shown here is derived from an EMBL/GenBank/DDBJ whole genome shotgun (WGS) entry which is preliminary data.</text>
</comment>
<gene>
    <name evidence="7" type="ORF">B0G62_102196</name>
</gene>
<dbReference type="EMBL" id="PQGA01000002">
    <property type="protein sequence ID" value="POR54588.1"/>
    <property type="molecule type" value="Genomic_DNA"/>
</dbReference>
<dbReference type="InterPro" id="IPR022641">
    <property type="entry name" value="CheR_N"/>
</dbReference>
<dbReference type="InterPro" id="IPR022642">
    <property type="entry name" value="CheR_C"/>
</dbReference>
<dbReference type="GO" id="GO:0032259">
    <property type="term" value="P:methylation"/>
    <property type="evidence" value="ECO:0007669"/>
    <property type="project" value="UniProtKB-KW"/>
</dbReference>
<dbReference type="InterPro" id="IPR050903">
    <property type="entry name" value="Bact_Chemotaxis_MeTrfase"/>
</dbReference>
<dbReference type="AlphaFoldDB" id="A0A2S4MIL2"/>
<protein>
    <recommendedName>
        <fullName evidence="2">protein-glutamate O-methyltransferase</fullName>
        <ecNumber evidence="2">2.1.1.80</ecNumber>
    </recommendedName>
</protein>
<keyword evidence="5" id="KW-0949">S-adenosyl-L-methionine</keyword>
<evidence type="ECO:0000313" key="8">
    <source>
        <dbReference type="Proteomes" id="UP000237381"/>
    </source>
</evidence>
<evidence type="ECO:0000256" key="1">
    <source>
        <dbReference type="ARBA" id="ARBA00001541"/>
    </source>
</evidence>
<evidence type="ECO:0000256" key="4">
    <source>
        <dbReference type="ARBA" id="ARBA00022679"/>
    </source>
</evidence>
<reference evidence="7 8" key="1">
    <citation type="submission" date="2018-01" db="EMBL/GenBank/DDBJ databases">
        <title>Genomic Encyclopedia of Type Strains, Phase III (KMG-III): the genomes of soil and plant-associated and newly described type strains.</title>
        <authorList>
            <person name="Whitman W."/>
        </authorList>
    </citation>
    <scope>NUCLEOTIDE SEQUENCE [LARGE SCALE GENOMIC DNA]</scope>
    <source>
        <strain evidence="7 8">JCM 18070</strain>
    </source>
</reference>
<dbReference type="SUPFAM" id="SSF53335">
    <property type="entry name" value="S-adenosyl-L-methionine-dependent methyltransferases"/>
    <property type="match status" value="1"/>
</dbReference>
<sequence length="283" mass="32350">MDIDKDVEASVQRALIEKVRRHTGIAMNERKWTMLKGRLRRRVMALGLPDYRDYLQVLDASSEEVRDFIDLVTTNETSFFRTPRIWEYFAQSYLPQWHAAHAGTPLRIWSAAASSGEEAWTTAMLCEEFRASEPAFRYAVVGTDISDGILASARSGRYQGRNIEGLRASHPALLQKWFRSEGAQATVNDALRAHVSFRQHNLYALPRDLGQFDLVLLRNVLIYFDLDGQHAVLSNVRRAMKPDAVLIVGESESLSRVSTGFTFEQPLIYRNGRPREERDHEHA</sequence>
<keyword evidence="3 7" id="KW-0489">Methyltransferase</keyword>
<dbReference type="Gene3D" id="1.10.155.10">
    <property type="entry name" value="Chemotaxis receptor methyltransferase CheR, N-terminal domain"/>
    <property type="match status" value="1"/>
</dbReference>
<dbReference type="SMART" id="SM00138">
    <property type="entry name" value="MeTrc"/>
    <property type="match status" value="1"/>
</dbReference>
<evidence type="ECO:0000256" key="3">
    <source>
        <dbReference type="ARBA" id="ARBA00022603"/>
    </source>
</evidence>
<organism evidence="7 8">
    <name type="scientific">Paraburkholderia eburnea</name>
    <dbReference type="NCBI Taxonomy" id="1189126"/>
    <lineage>
        <taxon>Bacteria</taxon>
        <taxon>Pseudomonadati</taxon>
        <taxon>Pseudomonadota</taxon>
        <taxon>Betaproteobacteria</taxon>
        <taxon>Burkholderiales</taxon>
        <taxon>Burkholderiaceae</taxon>
        <taxon>Paraburkholderia</taxon>
    </lineage>
</organism>
<comment type="catalytic activity">
    <reaction evidence="1">
        <text>L-glutamyl-[protein] + S-adenosyl-L-methionine = [protein]-L-glutamate 5-O-methyl ester + S-adenosyl-L-homocysteine</text>
        <dbReference type="Rhea" id="RHEA:24452"/>
        <dbReference type="Rhea" id="RHEA-COMP:10208"/>
        <dbReference type="Rhea" id="RHEA-COMP:10311"/>
        <dbReference type="ChEBI" id="CHEBI:29973"/>
        <dbReference type="ChEBI" id="CHEBI:57856"/>
        <dbReference type="ChEBI" id="CHEBI:59789"/>
        <dbReference type="ChEBI" id="CHEBI:82795"/>
        <dbReference type="EC" id="2.1.1.80"/>
    </reaction>
</comment>
<dbReference type="CDD" id="cd02440">
    <property type="entry name" value="AdoMet_MTases"/>
    <property type="match status" value="1"/>
</dbReference>
<accession>A0A2S4MIL2</accession>
<dbReference type="PRINTS" id="PR00996">
    <property type="entry name" value="CHERMTFRASE"/>
</dbReference>
<dbReference type="Pfam" id="PF03705">
    <property type="entry name" value="CheR_N"/>
    <property type="match status" value="1"/>
</dbReference>
<dbReference type="InterPro" id="IPR000780">
    <property type="entry name" value="CheR_MeTrfase"/>
</dbReference>
<dbReference type="OrthoDB" id="9816309at2"/>
<name>A0A2S4MIL2_9BURK</name>
<dbReference type="GO" id="GO:0008983">
    <property type="term" value="F:protein-glutamate O-methyltransferase activity"/>
    <property type="evidence" value="ECO:0007669"/>
    <property type="project" value="UniProtKB-EC"/>
</dbReference>
<dbReference type="RefSeq" id="WP_103703151.1">
    <property type="nucleotide sequence ID" value="NZ_PQGA01000002.1"/>
</dbReference>